<sequence length="243" mass="26493">MRVCVLGGAPYAEELVAQLHSGGWAVTTVVPENVVVNVVHGEVVTGDFGGPAGLAMLLRSRRIEVFVNAAHPFDVDSHCAAEEAARATRVPFVSFAPKPWDYPTIDIVGSAVEAAQTARRNGHYILVAASPRWVDMEAFTSDTENLYVFRAPHERLVRSIRLPSRYRVLPGPMFNPDARHENDMLTGHQIDCVIVADTGAPAAQPLLDAASRRGIPIVMIKRPRVLSRDVLVMDSVEDIVNAI</sequence>
<evidence type="ECO:0000256" key="1">
    <source>
        <dbReference type="ARBA" id="ARBA00004953"/>
    </source>
</evidence>
<accession>A0A2A9DQ66</accession>
<keyword evidence="2" id="KW-0169">Cobalamin biosynthesis</keyword>
<evidence type="ECO:0000313" key="5">
    <source>
        <dbReference type="Proteomes" id="UP000221653"/>
    </source>
</evidence>
<dbReference type="PROSITE" id="PS51014">
    <property type="entry name" value="COBK_CBIJ"/>
    <property type="match status" value="1"/>
</dbReference>
<dbReference type="Gene3D" id="3.40.50.2300">
    <property type="match status" value="1"/>
</dbReference>
<gene>
    <name evidence="4" type="ORF">ATK06_1854</name>
</gene>
<dbReference type="STRING" id="1724.GCA_001044175_00496"/>
<dbReference type="Pfam" id="PF02571">
    <property type="entry name" value="CbiJ"/>
    <property type="match status" value="1"/>
</dbReference>
<evidence type="ECO:0000313" key="4">
    <source>
        <dbReference type="EMBL" id="PFG28734.1"/>
    </source>
</evidence>
<evidence type="ECO:0000256" key="3">
    <source>
        <dbReference type="ARBA" id="ARBA00023002"/>
    </source>
</evidence>
<dbReference type="PANTHER" id="PTHR36925">
    <property type="entry name" value="COBALT-PRECORRIN-6A REDUCTASE"/>
    <property type="match status" value="1"/>
</dbReference>
<dbReference type="EMBL" id="PDJF01000001">
    <property type="protein sequence ID" value="PFG28734.1"/>
    <property type="molecule type" value="Genomic_DNA"/>
</dbReference>
<reference evidence="4 5" key="1">
    <citation type="submission" date="2017-10" db="EMBL/GenBank/DDBJ databases">
        <title>Sequencing the genomes of 1000 actinobacteria strains.</title>
        <authorList>
            <person name="Klenk H.-P."/>
        </authorList>
    </citation>
    <scope>NUCLEOTIDE SEQUENCE [LARGE SCALE GENOMIC DNA]</scope>
    <source>
        <strain evidence="4 5">DSM 20688</strain>
    </source>
</reference>
<organism evidence="4 5">
    <name type="scientific">Corynebacterium renale</name>
    <dbReference type="NCBI Taxonomy" id="1724"/>
    <lineage>
        <taxon>Bacteria</taxon>
        <taxon>Bacillati</taxon>
        <taxon>Actinomycetota</taxon>
        <taxon>Actinomycetes</taxon>
        <taxon>Mycobacteriales</taxon>
        <taxon>Corynebacteriaceae</taxon>
        <taxon>Corynebacterium</taxon>
    </lineage>
</organism>
<protein>
    <submittedName>
        <fullName evidence="4">Precorrin-6x reductase</fullName>
    </submittedName>
</protein>
<proteinExistence type="predicted"/>
<dbReference type="GO" id="GO:0016994">
    <property type="term" value="F:precorrin-6A reductase activity"/>
    <property type="evidence" value="ECO:0007669"/>
    <property type="project" value="InterPro"/>
</dbReference>
<comment type="pathway">
    <text evidence="1">Cofactor biosynthesis; adenosylcobalamin biosynthesis.</text>
</comment>
<keyword evidence="5" id="KW-1185">Reference proteome</keyword>
<dbReference type="RefSeq" id="WP_048381729.1">
    <property type="nucleotide sequence ID" value="NZ_LDYE01000011.1"/>
</dbReference>
<dbReference type="GO" id="GO:0009236">
    <property type="term" value="P:cobalamin biosynthetic process"/>
    <property type="evidence" value="ECO:0007669"/>
    <property type="project" value="UniProtKB-UniPathway"/>
</dbReference>
<dbReference type="InterPro" id="IPR003723">
    <property type="entry name" value="Precorrin-6x_reduct"/>
</dbReference>
<dbReference type="PANTHER" id="PTHR36925:SF1">
    <property type="entry name" value="COBALT-PRECORRIN-6A REDUCTASE"/>
    <property type="match status" value="1"/>
</dbReference>
<name>A0A2A9DQ66_9CORY</name>
<evidence type="ECO:0000256" key="2">
    <source>
        <dbReference type="ARBA" id="ARBA00022573"/>
    </source>
</evidence>
<comment type="caution">
    <text evidence="4">The sequence shown here is derived from an EMBL/GenBank/DDBJ whole genome shotgun (WGS) entry which is preliminary data.</text>
</comment>
<dbReference type="AlphaFoldDB" id="A0A2A9DQ66"/>
<dbReference type="UniPathway" id="UPA00148"/>
<keyword evidence="3" id="KW-0560">Oxidoreductase</keyword>
<dbReference type="Proteomes" id="UP000221653">
    <property type="component" value="Unassembled WGS sequence"/>
</dbReference>